<dbReference type="Proteomes" id="UP000694701">
    <property type="component" value="Unplaced"/>
</dbReference>
<dbReference type="SUPFAM" id="SSF50129">
    <property type="entry name" value="GroES-like"/>
    <property type="match status" value="1"/>
</dbReference>
<accession>A0A8C2I4R8</accession>
<sequence length="59" mass="6764">DSTTFVRKCKDAVAWEAEKALSIEEVQVSPPKADEVRIKVESGSKNVRCLKWELLDWLM</sequence>
<reference evidence="1" key="1">
    <citation type="submission" date="2025-08" db="UniProtKB">
        <authorList>
            <consortium name="Ensembl"/>
        </authorList>
    </citation>
    <scope>IDENTIFICATION</scope>
</reference>
<dbReference type="InterPro" id="IPR011032">
    <property type="entry name" value="GroES-like_sf"/>
</dbReference>
<protein>
    <submittedName>
        <fullName evidence="1">Uncharacterized protein</fullName>
    </submittedName>
</protein>
<organism evidence="1 2">
    <name type="scientific">Cyprinus carpio</name>
    <name type="common">Common carp</name>
    <dbReference type="NCBI Taxonomy" id="7962"/>
    <lineage>
        <taxon>Eukaryota</taxon>
        <taxon>Metazoa</taxon>
        <taxon>Chordata</taxon>
        <taxon>Craniata</taxon>
        <taxon>Vertebrata</taxon>
        <taxon>Euteleostomi</taxon>
        <taxon>Actinopterygii</taxon>
        <taxon>Neopterygii</taxon>
        <taxon>Teleostei</taxon>
        <taxon>Ostariophysi</taxon>
        <taxon>Cypriniformes</taxon>
        <taxon>Cyprinidae</taxon>
        <taxon>Cyprininae</taxon>
        <taxon>Cyprinus</taxon>
    </lineage>
</organism>
<proteinExistence type="predicted"/>
<dbReference type="Gene3D" id="3.90.180.10">
    <property type="entry name" value="Medium-chain alcohol dehydrogenases, catalytic domain"/>
    <property type="match status" value="1"/>
</dbReference>
<evidence type="ECO:0000313" key="2">
    <source>
        <dbReference type="Proteomes" id="UP000694701"/>
    </source>
</evidence>
<dbReference type="Ensembl" id="ENSCCRT00020081752.1">
    <property type="protein sequence ID" value="ENSCCRP00020074509.1"/>
    <property type="gene ID" value="ENSCCRG00020034763.1"/>
</dbReference>
<evidence type="ECO:0000313" key="1">
    <source>
        <dbReference type="Ensembl" id="ENSCCRP00020074509.1"/>
    </source>
</evidence>
<name>A0A8C2I4R8_CYPCA</name>
<dbReference type="AlphaFoldDB" id="A0A8C2I4R8"/>